<evidence type="ECO:0000313" key="2">
    <source>
        <dbReference type="EMBL" id="MBP1906227.1"/>
    </source>
</evidence>
<keyword evidence="1" id="KW-0812">Transmembrane</keyword>
<keyword evidence="1" id="KW-0472">Membrane</keyword>
<feature type="transmembrane region" description="Helical" evidence="1">
    <location>
        <begin position="12"/>
        <end position="35"/>
    </location>
</feature>
<reference evidence="2 3" key="1">
    <citation type="submission" date="2021-03" db="EMBL/GenBank/DDBJ databases">
        <title>Genomic Encyclopedia of Type Strains, Phase IV (KMG-IV): sequencing the most valuable type-strain genomes for metagenomic binning, comparative biology and taxonomic classification.</title>
        <authorList>
            <person name="Goeker M."/>
        </authorList>
    </citation>
    <scope>NUCLEOTIDE SEQUENCE [LARGE SCALE GENOMIC DNA]</scope>
    <source>
        <strain evidence="2 3">DSM 14349</strain>
    </source>
</reference>
<dbReference type="Proteomes" id="UP001519272">
    <property type="component" value="Unassembled WGS sequence"/>
</dbReference>
<feature type="transmembrane region" description="Helical" evidence="1">
    <location>
        <begin position="128"/>
        <end position="147"/>
    </location>
</feature>
<evidence type="ECO:0000256" key="1">
    <source>
        <dbReference type="SAM" id="Phobius"/>
    </source>
</evidence>
<protein>
    <submittedName>
        <fullName evidence="2">Energy-coupling factor transport system substrate-specific component</fullName>
    </submittedName>
</protein>
<dbReference type="Pfam" id="PF09819">
    <property type="entry name" value="ABC_cobalt"/>
    <property type="match status" value="1"/>
</dbReference>
<name>A0ABS4FUH3_9BACL</name>
<feature type="transmembrane region" description="Helical" evidence="1">
    <location>
        <begin position="153"/>
        <end position="173"/>
    </location>
</feature>
<dbReference type="EMBL" id="JAGGKG010000013">
    <property type="protein sequence ID" value="MBP1906227.1"/>
    <property type="molecule type" value="Genomic_DNA"/>
</dbReference>
<keyword evidence="1" id="KW-1133">Transmembrane helix</keyword>
<sequence>MKTKSIGSIFQSFTTLDIVLMAMLATANAVVTMYLSTVNQMLNSVGGPIATSTITGIYMLYGVLACYIIRKPGTAIITYSFGAIVQSFLGVAYGIASAIAAALCYMIVVEVVLALFRYKRWDAISMSILGGTMVPIWFFFAAQMFGYTKWGTSILMIALVVRIISGMILAGYLSKVLGDLLAKSGLLSRFSIGR</sequence>
<dbReference type="InterPro" id="IPR017195">
    <property type="entry name" value="ABC_thiamin-permease_prd"/>
</dbReference>
<keyword evidence="3" id="KW-1185">Reference proteome</keyword>
<dbReference type="RefSeq" id="WP_210089828.1">
    <property type="nucleotide sequence ID" value="NZ_JAGGKG010000013.1"/>
</dbReference>
<evidence type="ECO:0000313" key="3">
    <source>
        <dbReference type="Proteomes" id="UP001519272"/>
    </source>
</evidence>
<accession>A0ABS4FUH3</accession>
<organism evidence="2 3">
    <name type="scientific">Paenibacillus turicensis</name>
    <dbReference type="NCBI Taxonomy" id="160487"/>
    <lineage>
        <taxon>Bacteria</taxon>
        <taxon>Bacillati</taxon>
        <taxon>Bacillota</taxon>
        <taxon>Bacilli</taxon>
        <taxon>Bacillales</taxon>
        <taxon>Paenibacillaceae</taxon>
        <taxon>Paenibacillus</taxon>
    </lineage>
</organism>
<feature type="transmembrane region" description="Helical" evidence="1">
    <location>
        <begin position="47"/>
        <end position="69"/>
    </location>
</feature>
<comment type="caution">
    <text evidence="2">The sequence shown here is derived from an EMBL/GenBank/DDBJ whole genome shotgun (WGS) entry which is preliminary data.</text>
</comment>
<proteinExistence type="predicted"/>
<gene>
    <name evidence="2" type="ORF">J2Z32_002876</name>
</gene>